<evidence type="ECO:0000256" key="4">
    <source>
        <dbReference type="ARBA" id="ARBA00022825"/>
    </source>
</evidence>
<dbReference type="PANTHER" id="PTHR43806">
    <property type="entry name" value="PEPTIDASE S8"/>
    <property type="match status" value="1"/>
</dbReference>
<dbReference type="Gene3D" id="3.40.50.200">
    <property type="entry name" value="Peptidase S8/S53 domain"/>
    <property type="match status" value="1"/>
</dbReference>
<dbReference type="SUPFAM" id="SSF49785">
    <property type="entry name" value="Galactose-binding domain-like"/>
    <property type="match status" value="1"/>
</dbReference>
<evidence type="ECO:0000259" key="7">
    <source>
        <dbReference type="Pfam" id="PF18962"/>
    </source>
</evidence>
<feature type="domain" description="GEVED" evidence="8">
    <location>
        <begin position="641"/>
        <end position="719"/>
    </location>
</feature>
<evidence type="ECO:0000259" key="6">
    <source>
        <dbReference type="Pfam" id="PF00082"/>
    </source>
</evidence>
<dbReference type="InterPro" id="IPR013783">
    <property type="entry name" value="Ig-like_fold"/>
</dbReference>
<organism evidence="9 10">
    <name type="scientific">Pedobacter insulae</name>
    <dbReference type="NCBI Taxonomy" id="414048"/>
    <lineage>
        <taxon>Bacteria</taxon>
        <taxon>Pseudomonadati</taxon>
        <taxon>Bacteroidota</taxon>
        <taxon>Sphingobacteriia</taxon>
        <taxon>Sphingobacteriales</taxon>
        <taxon>Sphingobacteriaceae</taxon>
        <taxon>Pedobacter</taxon>
    </lineage>
</organism>
<dbReference type="PANTHER" id="PTHR43806:SF11">
    <property type="entry name" value="CEREVISIN-RELATED"/>
    <property type="match status" value="1"/>
</dbReference>
<dbReference type="PROSITE" id="PS51892">
    <property type="entry name" value="SUBTILASE"/>
    <property type="match status" value="1"/>
</dbReference>
<dbReference type="EMBL" id="FOPP01000009">
    <property type="protein sequence ID" value="SFH34955.1"/>
    <property type="molecule type" value="Genomic_DNA"/>
</dbReference>
<dbReference type="AlphaFoldDB" id="A0A1I2ZBG5"/>
<keyword evidence="3 5" id="KW-0378">Hydrolase</keyword>
<feature type="domain" description="Secretion system C-terminal sorting" evidence="7">
    <location>
        <begin position="1157"/>
        <end position="1231"/>
    </location>
</feature>
<name>A0A1I2ZBG5_9SPHI</name>
<dbReference type="InterPro" id="IPR023828">
    <property type="entry name" value="Peptidase_S8_Ser-AS"/>
</dbReference>
<dbReference type="InterPro" id="IPR045474">
    <property type="entry name" value="GEVED"/>
</dbReference>
<keyword evidence="2 5" id="KW-0645">Protease</keyword>
<dbReference type="PRINTS" id="PR00723">
    <property type="entry name" value="SUBTILISIN"/>
</dbReference>
<dbReference type="NCBIfam" id="TIGR04183">
    <property type="entry name" value="Por_Secre_tail"/>
    <property type="match status" value="1"/>
</dbReference>
<dbReference type="RefSeq" id="WP_177217137.1">
    <property type="nucleotide sequence ID" value="NZ_FOPP01000009.1"/>
</dbReference>
<reference evidence="9 10" key="1">
    <citation type="submission" date="2016-10" db="EMBL/GenBank/DDBJ databases">
        <authorList>
            <person name="de Groot N.N."/>
        </authorList>
    </citation>
    <scope>NUCLEOTIDE SEQUENCE [LARGE SCALE GENOMIC DNA]</scope>
    <source>
        <strain evidence="9 10">DSM 18684</strain>
    </source>
</reference>
<evidence type="ECO:0000313" key="10">
    <source>
        <dbReference type="Proteomes" id="UP000199666"/>
    </source>
</evidence>
<dbReference type="InterPro" id="IPR026444">
    <property type="entry name" value="Secre_tail"/>
</dbReference>
<evidence type="ECO:0000313" key="9">
    <source>
        <dbReference type="EMBL" id="SFH34955.1"/>
    </source>
</evidence>
<dbReference type="GO" id="GO:0006508">
    <property type="term" value="P:proteolysis"/>
    <property type="evidence" value="ECO:0007669"/>
    <property type="project" value="UniProtKB-KW"/>
</dbReference>
<feature type="active site" description="Charge relay system" evidence="5">
    <location>
        <position position="113"/>
    </location>
</feature>
<evidence type="ECO:0000256" key="1">
    <source>
        <dbReference type="ARBA" id="ARBA00011073"/>
    </source>
</evidence>
<comment type="similarity">
    <text evidence="1 5">Belongs to the peptidase S8 family.</text>
</comment>
<dbReference type="InterPro" id="IPR000209">
    <property type="entry name" value="Peptidase_S8/S53_dom"/>
</dbReference>
<dbReference type="GO" id="GO:0004252">
    <property type="term" value="F:serine-type endopeptidase activity"/>
    <property type="evidence" value="ECO:0007669"/>
    <property type="project" value="UniProtKB-UniRule"/>
</dbReference>
<evidence type="ECO:0000259" key="8">
    <source>
        <dbReference type="Pfam" id="PF20009"/>
    </source>
</evidence>
<evidence type="ECO:0000256" key="2">
    <source>
        <dbReference type="ARBA" id="ARBA00022670"/>
    </source>
</evidence>
<accession>A0A1I2ZBG5</accession>
<dbReference type="InterPro" id="IPR050131">
    <property type="entry name" value="Peptidase_S8_subtilisin-like"/>
</dbReference>
<dbReference type="Gene3D" id="2.60.120.380">
    <property type="match status" value="1"/>
</dbReference>
<dbReference type="InterPro" id="IPR015500">
    <property type="entry name" value="Peptidase_S8_subtilisin-rel"/>
</dbReference>
<dbReference type="Gene3D" id="2.60.40.10">
    <property type="entry name" value="Immunoglobulins"/>
    <property type="match status" value="1"/>
</dbReference>
<feature type="active site" description="Charge relay system" evidence="5">
    <location>
        <position position="141"/>
    </location>
</feature>
<evidence type="ECO:0000256" key="3">
    <source>
        <dbReference type="ARBA" id="ARBA00022801"/>
    </source>
</evidence>
<proteinExistence type="inferred from homology"/>
<dbReference type="InterPro" id="IPR036852">
    <property type="entry name" value="Peptidase_S8/S53_dom_sf"/>
</dbReference>
<gene>
    <name evidence="9" type="ORF">SAMN04489864_109118</name>
</gene>
<protein>
    <submittedName>
        <fullName evidence="9">Por secretion system C-terminal sorting domain-containing protein</fullName>
    </submittedName>
</protein>
<dbReference type="InterPro" id="IPR008979">
    <property type="entry name" value="Galactose-bd-like_sf"/>
</dbReference>
<dbReference type="Proteomes" id="UP000199666">
    <property type="component" value="Unassembled WGS sequence"/>
</dbReference>
<dbReference type="STRING" id="414048.SAMN04489864_109118"/>
<dbReference type="PROSITE" id="PS00138">
    <property type="entry name" value="SUBTILASE_SER"/>
    <property type="match status" value="1"/>
</dbReference>
<feature type="active site" description="Charge relay system" evidence="5">
    <location>
        <position position="367"/>
    </location>
</feature>
<dbReference type="Pfam" id="PF18962">
    <property type="entry name" value="Por_Secre_tail"/>
    <property type="match status" value="1"/>
</dbReference>
<keyword evidence="4 5" id="KW-0720">Serine protease</keyword>
<dbReference type="Pfam" id="PF20009">
    <property type="entry name" value="GEVED"/>
    <property type="match status" value="1"/>
</dbReference>
<feature type="domain" description="Peptidase S8/S53" evidence="6">
    <location>
        <begin position="129"/>
        <end position="422"/>
    </location>
</feature>
<dbReference type="SUPFAM" id="SSF52743">
    <property type="entry name" value="Subtilisin-like"/>
    <property type="match status" value="1"/>
</dbReference>
<sequence>MSFNSYAQIANKETNVAFLRENAVAVQQKIEANRQKAFSVAKEKGWETLRVTKTGAVIALQGIDDLGLPIYFITDNNSTAAITTSTHKLYTGGGLGLSLSGSTIPNDKVAIWDGGLILTSHTEFAPTRIKPKDNATTLSSHATHVAGTMMASGVNPIAKGMSYGLPQLSSFDFNSDVAEMSANAATLLISNHSYGAIAGWQYNSDVTPARWEFWGAPGENEDFKFGYYNNAAKEWDLICYNAPYYLPVKSAGNSRNENGPAVGEPYYRFNSAGTMVSAGNRPAGISSNNGYDIISTYGTAKNILTVGAINPLPFGPISTESIQISNFSSCGPTDDGRIKPDLVGDGVNVTSTTSSSPTTYATLSGTSMSSPNVSGSLVLLQELYSQKNAGAYMRSATLKALVLGTATEAGIAPGPDYIFGWGLLNTEAAAKAILNKNAKSLINENSLAQGSTQTINLIASGDGPLIATICWTDPEATPVSSATALDNPILRLVNDLDISVKDAENNVYRAWVLDPANPSAPATTGDNFRDNVEQVYIANAIPGKSYTLTISHKGTLLRGPQAFSIVATGVGGAIYCSSSANNILDSKITNFKLSNIDYTADLNCTGYSNLTSQVINLEKGKTYPLSLTLGTCGSGFNKIAKVFIDWNGDGDFSDTEELVATSQVVSTTGIFSTSVSVPDLVNVNNFSLFRIVLTETNDPANVSSCGVYAKGETIDYRVNFLQPAVDVALTAIVNPTGTICASPDQKVTITLKNDGTQSLTAVPVTVIVSENGTPITTLSATFKGSIPYLNEVDFTLPLGFNAQPGKTYSLVAKTNLPGDLNSTNNELSGSFQVGIPPVATTGSAFFCTNLNAYNLNVVAPASSTAFWYKNATDTNPIEFGSTTATTVAPGANRSYHVGINDFKADIGPSTKAELGEGGYNQFTPGITVTTLVPITLESARLYIGNSGQIRFTVVNSAGTEVSSVLLRVTATKTKPAAGATANDPTDLGQIYPLNLTLPKAGSFTINIEYLEGATIFRNNNATATAYPYQTTLNLFSLTGNTATLANSPNYFKTFYYYFYDLKVRSAGCMGGERLAVSMSEPIITQRDNLLSSSSLTGNKWFLNGEPIAGATNQTYTPLKNGEYTVEVLSETGCAMRSTAITVTDVKNMSTSPINLKVYPVPTDDDLTVSFEVADRSMVKIQVSNLLGQVVFKEEKVNFNGLYTNTIRLNAFAAGIYVLSVRIGSKVYTRKISLIK</sequence>
<keyword evidence="10" id="KW-1185">Reference proteome</keyword>
<evidence type="ECO:0000256" key="5">
    <source>
        <dbReference type="PROSITE-ProRule" id="PRU01240"/>
    </source>
</evidence>
<dbReference type="Pfam" id="PF00082">
    <property type="entry name" value="Peptidase_S8"/>
    <property type="match status" value="1"/>
</dbReference>